<keyword evidence="2" id="KW-1185">Reference proteome</keyword>
<gene>
    <name evidence="1" type="ORF">PsorP6_008392</name>
</gene>
<comment type="caution">
    <text evidence="1">The sequence shown here is derived from an EMBL/GenBank/DDBJ whole genome shotgun (WGS) entry which is preliminary data.</text>
</comment>
<protein>
    <submittedName>
        <fullName evidence="1">Uncharacterized protein</fullName>
    </submittedName>
</protein>
<name>A0ACC0W736_9STRA</name>
<evidence type="ECO:0000313" key="1">
    <source>
        <dbReference type="EMBL" id="KAI9914549.1"/>
    </source>
</evidence>
<dbReference type="EMBL" id="CM047582">
    <property type="protein sequence ID" value="KAI9914549.1"/>
    <property type="molecule type" value="Genomic_DNA"/>
</dbReference>
<sequence>MWKSDFRLDKYIMPILIDLRFRLQHNGLNTRRKYSYHTTDVNRSHGCDSRENAKYLLWDCDIAQSVWNELFKCLDGLLKTPITWQAVQLHFTDDSLQHSGHRNLVLGFHILRSAGLYLLWIHRNDKIYQHVSTSTTFVRCMATSYAKLHLKRVAKMTDNTRLRELMHTITDKLLENSTPS</sequence>
<evidence type="ECO:0000313" key="2">
    <source>
        <dbReference type="Proteomes" id="UP001163321"/>
    </source>
</evidence>
<organism evidence="1 2">
    <name type="scientific">Peronosclerospora sorghi</name>
    <dbReference type="NCBI Taxonomy" id="230839"/>
    <lineage>
        <taxon>Eukaryota</taxon>
        <taxon>Sar</taxon>
        <taxon>Stramenopiles</taxon>
        <taxon>Oomycota</taxon>
        <taxon>Peronosporomycetes</taxon>
        <taxon>Peronosporales</taxon>
        <taxon>Peronosporaceae</taxon>
        <taxon>Peronosclerospora</taxon>
    </lineage>
</organism>
<reference evidence="1 2" key="1">
    <citation type="journal article" date="2022" name="bioRxiv">
        <title>The genome of the oomycete Peronosclerospora sorghi, a cosmopolitan pathogen of maize and sorghum, is inflated with dispersed pseudogenes.</title>
        <authorList>
            <person name="Fletcher K."/>
            <person name="Martin F."/>
            <person name="Isakeit T."/>
            <person name="Cavanaugh K."/>
            <person name="Magill C."/>
            <person name="Michelmore R."/>
        </authorList>
    </citation>
    <scope>NUCLEOTIDE SEQUENCE [LARGE SCALE GENOMIC DNA]</scope>
    <source>
        <strain evidence="1">P6</strain>
    </source>
</reference>
<proteinExistence type="predicted"/>
<dbReference type="Proteomes" id="UP001163321">
    <property type="component" value="Chromosome 3"/>
</dbReference>
<accession>A0ACC0W736</accession>